<dbReference type="InterPro" id="IPR027417">
    <property type="entry name" value="P-loop_NTPase"/>
</dbReference>
<name>U7V1I5_9MICC</name>
<evidence type="ECO:0000256" key="1">
    <source>
        <dbReference type="SAM" id="Coils"/>
    </source>
</evidence>
<dbReference type="AlphaFoldDB" id="U7V1I5"/>
<dbReference type="Gene3D" id="3.40.50.300">
    <property type="entry name" value="P-loop containing nucleotide triphosphate hydrolases"/>
    <property type="match status" value="1"/>
</dbReference>
<dbReference type="InterPro" id="IPR026866">
    <property type="entry name" value="CR006_AAA"/>
</dbReference>
<sequence length="423" mass="48532">MVDATKVSSIKIDTGYAGEKTFPLFSRFKKNGDKDKDAQCAIILGMNGSGKSTLARALSIETDKTKFLDKEERELESDFSNVHVFNEEYVIKNFRASPEDILDPVVMLGGSVVVNDNINELKNNISLISANIESLKNRYLSDVLSGESANVNIPHLDFTLTDYVKALIENEFLIEEELLFHDDESGVGLLYDSILGTMVEGKFISKEEYVRCIANGFQRRSIYICNEIAENASNDYSLTFIENEIYKAIGLLRENWEFIDRSVDPYARFEVYNRIEDSWRKLSYWIMFLVFKEYNSVFQKISSGILSSVDKELFKEYKREIVGLEKDLSVWERKLEGINRKNSAGPVIEYINRLLDIVFGKEVMQIESAKNHGYYVKNGQELVKPSRLSVGEQNVLSLCYFLQPLPKEKFLLPVFKVKILNFL</sequence>
<protein>
    <recommendedName>
        <fullName evidence="2">Protein CR006 P-loop domain-containing protein</fullName>
    </recommendedName>
</protein>
<reference evidence="3 4" key="1">
    <citation type="submission" date="2013-08" db="EMBL/GenBank/DDBJ databases">
        <authorList>
            <person name="Weinstock G."/>
            <person name="Sodergren E."/>
            <person name="Wylie T."/>
            <person name="Fulton L."/>
            <person name="Fulton R."/>
            <person name="Fronick C."/>
            <person name="O'Laughlin M."/>
            <person name="Godfrey J."/>
            <person name="Miner T."/>
            <person name="Herter B."/>
            <person name="Appelbaum E."/>
            <person name="Cordes M."/>
            <person name="Lek S."/>
            <person name="Wollam A."/>
            <person name="Pepin K.H."/>
            <person name="Palsikar V.B."/>
            <person name="Mitreva M."/>
            <person name="Wilson R.K."/>
        </authorList>
    </citation>
    <scope>NUCLEOTIDE SEQUENCE [LARGE SCALE GENOMIC DNA]</scope>
    <source>
        <strain evidence="3 4">F0184</strain>
    </source>
</reference>
<keyword evidence="1" id="KW-0175">Coiled coil</keyword>
<dbReference type="HOGENOM" id="CLU_648723_0_0_11"/>
<comment type="caution">
    <text evidence="3">The sequence shown here is derived from an EMBL/GenBank/DDBJ whole genome shotgun (WGS) entry which is preliminary data.</text>
</comment>
<organism evidence="3 4">
    <name type="scientific">Rothia aeria F0184</name>
    <dbReference type="NCBI Taxonomy" id="888019"/>
    <lineage>
        <taxon>Bacteria</taxon>
        <taxon>Bacillati</taxon>
        <taxon>Actinomycetota</taxon>
        <taxon>Actinomycetes</taxon>
        <taxon>Micrococcales</taxon>
        <taxon>Micrococcaceae</taxon>
        <taxon>Rothia</taxon>
    </lineage>
</organism>
<dbReference type="Proteomes" id="UP000017174">
    <property type="component" value="Unassembled WGS sequence"/>
</dbReference>
<dbReference type="PATRIC" id="fig|888019.4.peg.1644"/>
<dbReference type="SUPFAM" id="SSF52540">
    <property type="entry name" value="P-loop containing nucleoside triphosphate hydrolases"/>
    <property type="match status" value="1"/>
</dbReference>
<dbReference type="Pfam" id="PF13166">
    <property type="entry name" value="AAA_13"/>
    <property type="match status" value="1"/>
</dbReference>
<feature type="coiled-coil region" evidence="1">
    <location>
        <begin position="314"/>
        <end position="341"/>
    </location>
</feature>
<evidence type="ECO:0000313" key="3">
    <source>
        <dbReference type="EMBL" id="ERT65552.1"/>
    </source>
</evidence>
<gene>
    <name evidence="3" type="ORF">HMPREF0742_01942</name>
</gene>
<evidence type="ECO:0000259" key="2">
    <source>
        <dbReference type="Pfam" id="PF13166"/>
    </source>
</evidence>
<dbReference type="RefSeq" id="WP_023134154.1">
    <property type="nucleotide sequence ID" value="NZ_KI518032.1"/>
</dbReference>
<proteinExistence type="predicted"/>
<feature type="domain" description="Protein CR006 P-loop" evidence="2">
    <location>
        <begin position="40"/>
        <end position="136"/>
    </location>
</feature>
<evidence type="ECO:0000313" key="4">
    <source>
        <dbReference type="Proteomes" id="UP000017174"/>
    </source>
</evidence>
<dbReference type="EMBL" id="AXZG01000053">
    <property type="protein sequence ID" value="ERT65552.1"/>
    <property type="molecule type" value="Genomic_DNA"/>
</dbReference>
<accession>U7V1I5</accession>